<gene>
    <name evidence="2" type="ORF">CBI38_30925</name>
</gene>
<proteinExistence type="predicted"/>
<reference evidence="2 3" key="1">
    <citation type="submission" date="2017-05" db="EMBL/GenBank/DDBJ databases">
        <title>Isolation of Rhodococcus sp. S2-17 biodegrading of BP-3.</title>
        <authorList>
            <person name="Lee Y."/>
            <person name="Kim K.H."/>
            <person name="Chun B.H."/>
            <person name="Jung H.S."/>
            <person name="Jeon C.O."/>
        </authorList>
    </citation>
    <scope>NUCLEOTIDE SEQUENCE [LARGE SCALE GENOMIC DNA]</scope>
    <source>
        <strain evidence="2 3">S2-17</strain>
        <plasmid evidence="3">prb98</plasmid>
    </source>
</reference>
<geneLocation type="plasmid" evidence="3">
    <name>prb98</name>
</geneLocation>
<dbReference type="AlphaFoldDB" id="A0A2S2C554"/>
<evidence type="ECO:0000256" key="1">
    <source>
        <dbReference type="SAM" id="MobiDB-lite"/>
    </source>
</evidence>
<dbReference type="OrthoDB" id="4458538at2"/>
<protein>
    <submittedName>
        <fullName evidence="2">Uncharacterized protein</fullName>
    </submittedName>
</protein>
<dbReference type="EMBL" id="CP021355">
    <property type="protein sequence ID" value="AWK76010.1"/>
    <property type="molecule type" value="Genomic_DNA"/>
</dbReference>
<organism evidence="2 3">
    <name type="scientific">Rhodococcus oxybenzonivorans</name>
    <dbReference type="NCBI Taxonomy" id="1990687"/>
    <lineage>
        <taxon>Bacteria</taxon>
        <taxon>Bacillati</taxon>
        <taxon>Actinomycetota</taxon>
        <taxon>Actinomycetes</taxon>
        <taxon>Mycobacteriales</taxon>
        <taxon>Nocardiaceae</taxon>
        <taxon>Rhodococcus</taxon>
    </lineage>
</organism>
<evidence type="ECO:0000313" key="2">
    <source>
        <dbReference type="EMBL" id="AWK76010.1"/>
    </source>
</evidence>
<keyword evidence="2" id="KW-0614">Plasmid</keyword>
<evidence type="ECO:0000313" key="3">
    <source>
        <dbReference type="Proteomes" id="UP000245711"/>
    </source>
</evidence>
<feature type="region of interest" description="Disordered" evidence="1">
    <location>
        <begin position="1"/>
        <end position="26"/>
    </location>
</feature>
<keyword evidence="3" id="KW-1185">Reference proteome</keyword>
<sequence>MFGPSAPSRLHVPAGPCGSAGERPSPGTYCDDASRVHNVPTTLPRPSAILSQLHPNESSMLSLRNRPPVLIAPLHGAVRVLMHDVFLCVLLLRESEIVCAGITTANRRYFVDIAASVADRTAGRYALVAVASTSALSPRTRRTMSGNAPFRRDDHENIPGVSYDDI</sequence>
<dbReference type="KEGG" id="roz:CBI38_30925"/>
<dbReference type="Proteomes" id="UP000245711">
    <property type="component" value="Plasmid pRB98"/>
</dbReference>
<feature type="region of interest" description="Disordered" evidence="1">
    <location>
        <begin position="140"/>
        <end position="166"/>
    </location>
</feature>
<name>A0A2S2C554_9NOCA</name>
<accession>A0A2S2C554</accession>